<dbReference type="InterPro" id="IPR008193">
    <property type="entry name" value="RNA_pol_Rpb11_13-16kDa_CS"/>
</dbReference>
<dbReference type="GO" id="GO:0003899">
    <property type="term" value="F:DNA-directed RNA polymerase activity"/>
    <property type="evidence" value="ECO:0007669"/>
    <property type="project" value="InterPro"/>
</dbReference>
<sequence length="127" mass="14507">MASDLVHALTTNHLLFPIQHLVANSCSKRLEYVQDTKLYNSGTFKLEREDHTMGNLIRMQLMRDPDVIFVGYKHPHPYEHHILLRVQTTTRPSVGGTYLPPDAFKTALQDLAAEVSTLSEQLRSQLH</sequence>
<dbReference type="GO" id="GO:0046983">
    <property type="term" value="F:protein dimerization activity"/>
    <property type="evidence" value="ECO:0007669"/>
    <property type="project" value="InterPro"/>
</dbReference>
<keyword evidence="8" id="KW-1185">Reference proteome</keyword>
<keyword evidence="4" id="KW-0539">Nucleus</keyword>
<feature type="domain" description="DNA-directed RNA polymerase RBP11-like dimerisation" evidence="6">
    <location>
        <begin position="43"/>
        <end position="120"/>
    </location>
</feature>
<dbReference type="GO" id="GO:0005665">
    <property type="term" value="C:RNA polymerase II, core complex"/>
    <property type="evidence" value="ECO:0007669"/>
    <property type="project" value="InterPro"/>
</dbReference>
<dbReference type="InterPro" id="IPR009025">
    <property type="entry name" value="RBP11-like_dimer"/>
</dbReference>
<organism evidence="7 8">
    <name type="scientific">Chondrus crispus</name>
    <name type="common">Carrageen Irish moss</name>
    <name type="synonym">Polymorpha crispa</name>
    <dbReference type="NCBI Taxonomy" id="2769"/>
    <lineage>
        <taxon>Eukaryota</taxon>
        <taxon>Rhodophyta</taxon>
        <taxon>Florideophyceae</taxon>
        <taxon>Rhodymeniophycidae</taxon>
        <taxon>Gigartinales</taxon>
        <taxon>Gigartinaceae</taxon>
        <taxon>Chondrus</taxon>
    </lineage>
</organism>
<dbReference type="InterPro" id="IPR022905">
    <property type="entry name" value="Rpo11-like"/>
</dbReference>
<comment type="subcellular location">
    <subcellularLocation>
        <location evidence="1">Nucleus</location>
    </subcellularLocation>
</comment>
<dbReference type="OMA" id="MNQPERY"/>
<dbReference type="PANTHER" id="PTHR13946:SF16">
    <property type="entry name" value="DNA-DIRECTED RNA POLYMERASE II SUBUNIT RPB11"/>
    <property type="match status" value="1"/>
</dbReference>
<dbReference type="AlphaFoldDB" id="R7QB84"/>
<dbReference type="InterPro" id="IPR036603">
    <property type="entry name" value="RBP11-like"/>
</dbReference>
<dbReference type="Gramene" id="CDF35003">
    <property type="protein sequence ID" value="CDF35003"/>
    <property type="gene ID" value="CHC_T00003331001"/>
</dbReference>
<protein>
    <recommendedName>
        <fullName evidence="6">DNA-directed RNA polymerase RBP11-like dimerisation domain-containing protein</fullName>
    </recommendedName>
</protein>
<dbReference type="InterPro" id="IPR037685">
    <property type="entry name" value="RBP11"/>
</dbReference>
<dbReference type="Pfam" id="PF13656">
    <property type="entry name" value="RNA_pol_L_2"/>
    <property type="match status" value="1"/>
</dbReference>
<dbReference type="GO" id="GO:0003677">
    <property type="term" value="F:DNA binding"/>
    <property type="evidence" value="ECO:0007669"/>
    <property type="project" value="InterPro"/>
</dbReference>
<dbReference type="PANTHER" id="PTHR13946">
    <property type="entry name" value="DNA-DIRECTED RNA POLYMERASE I,II,III"/>
    <property type="match status" value="1"/>
</dbReference>
<evidence type="ECO:0000313" key="8">
    <source>
        <dbReference type="Proteomes" id="UP000012073"/>
    </source>
</evidence>
<dbReference type="GeneID" id="17322535"/>
<dbReference type="PROSITE" id="PS01154">
    <property type="entry name" value="RNA_POL_L_13KD"/>
    <property type="match status" value="1"/>
</dbReference>
<dbReference type="EMBL" id="HG001713">
    <property type="protein sequence ID" value="CDF35003.1"/>
    <property type="molecule type" value="Genomic_DNA"/>
</dbReference>
<dbReference type="CDD" id="cd06926">
    <property type="entry name" value="RNAP_II_RPB11"/>
    <property type="match status" value="1"/>
</dbReference>
<dbReference type="Gene3D" id="3.30.1360.10">
    <property type="entry name" value="RNA polymerase, RBP11-like subunit"/>
    <property type="match status" value="1"/>
</dbReference>
<comment type="similarity">
    <text evidence="5">Belongs to the archaeal Rpo11/eukaryotic RPB11/RPC19 RNA polymerase subunit family.</text>
</comment>
<evidence type="ECO:0000256" key="1">
    <source>
        <dbReference type="ARBA" id="ARBA00004123"/>
    </source>
</evidence>
<evidence type="ECO:0000256" key="2">
    <source>
        <dbReference type="ARBA" id="ARBA00022478"/>
    </source>
</evidence>
<proteinExistence type="inferred from homology"/>
<keyword evidence="2" id="KW-0240">DNA-directed RNA polymerase</keyword>
<gene>
    <name evidence="7" type="ORF">CHC_T00003331001</name>
</gene>
<reference evidence="8" key="1">
    <citation type="journal article" date="2013" name="Proc. Natl. Acad. Sci. U.S.A.">
        <title>Genome structure and metabolic features in the red seaweed Chondrus crispus shed light on evolution of the Archaeplastida.</title>
        <authorList>
            <person name="Collen J."/>
            <person name="Porcel B."/>
            <person name="Carre W."/>
            <person name="Ball S.G."/>
            <person name="Chaparro C."/>
            <person name="Tonon T."/>
            <person name="Barbeyron T."/>
            <person name="Michel G."/>
            <person name="Noel B."/>
            <person name="Valentin K."/>
            <person name="Elias M."/>
            <person name="Artiguenave F."/>
            <person name="Arun A."/>
            <person name="Aury J.M."/>
            <person name="Barbosa-Neto J.F."/>
            <person name="Bothwell J.H."/>
            <person name="Bouget F.Y."/>
            <person name="Brillet L."/>
            <person name="Cabello-Hurtado F."/>
            <person name="Capella-Gutierrez S."/>
            <person name="Charrier B."/>
            <person name="Cladiere L."/>
            <person name="Cock J.M."/>
            <person name="Coelho S.M."/>
            <person name="Colleoni C."/>
            <person name="Czjzek M."/>
            <person name="Da Silva C."/>
            <person name="Delage L."/>
            <person name="Denoeud F."/>
            <person name="Deschamps P."/>
            <person name="Dittami S.M."/>
            <person name="Gabaldon T."/>
            <person name="Gachon C.M."/>
            <person name="Groisillier A."/>
            <person name="Herve C."/>
            <person name="Jabbari K."/>
            <person name="Katinka M."/>
            <person name="Kloareg B."/>
            <person name="Kowalczyk N."/>
            <person name="Labadie K."/>
            <person name="Leblanc C."/>
            <person name="Lopez P.J."/>
            <person name="McLachlan D.H."/>
            <person name="Meslet-Cladiere L."/>
            <person name="Moustafa A."/>
            <person name="Nehr Z."/>
            <person name="Nyvall Collen P."/>
            <person name="Panaud O."/>
            <person name="Partensky F."/>
            <person name="Poulain J."/>
            <person name="Rensing S.A."/>
            <person name="Rousvoal S."/>
            <person name="Samson G."/>
            <person name="Symeonidi A."/>
            <person name="Weissenbach J."/>
            <person name="Zambounis A."/>
            <person name="Wincker P."/>
            <person name="Boyen C."/>
        </authorList>
    </citation>
    <scope>NUCLEOTIDE SEQUENCE [LARGE SCALE GENOMIC DNA]</scope>
    <source>
        <strain evidence="8">cv. Stackhouse</strain>
    </source>
</reference>
<evidence type="ECO:0000313" key="7">
    <source>
        <dbReference type="EMBL" id="CDF35003.1"/>
    </source>
</evidence>
<dbReference type="SUPFAM" id="SSF55257">
    <property type="entry name" value="RBP11-like subunits of RNA polymerase"/>
    <property type="match status" value="1"/>
</dbReference>
<dbReference type="STRING" id="2769.R7QB84"/>
<dbReference type="GO" id="GO:0006366">
    <property type="term" value="P:transcription by RNA polymerase II"/>
    <property type="evidence" value="ECO:0007669"/>
    <property type="project" value="InterPro"/>
</dbReference>
<dbReference type="PhylomeDB" id="R7QB84"/>
<evidence type="ECO:0000256" key="5">
    <source>
        <dbReference type="ARBA" id="ARBA00025751"/>
    </source>
</evidence>
<dbReference type="OrthoDB" id="10248581at2759"/>
<evidence type="ECO:0000256" key="4">
    <source>
        <dbReference type="ARBA" id="ARBA00023242"/>
    </source>
</evidence>
<name>R7QB84_CHOCR</name>
<dbReference type="RefSeq" id="XP_005714822.1">
    <property type="nucleotide sequence ID" value="XM_005714765.1"/>
</dbReference>
<evidence type="ECO:0000256" key="3">
    <source>
        <dbReference type="ARBA" id="ARBA00023163"/>
    </source>
</evidence>
<keyword evidence="3" id="KW-0804">Transcription</keyword>
<dbReference type="Proteomes" id="UP000012073">
    <property type="component" value="Unassembled WGS sequence"/>
</dbReference>
<accession>R7QB84</accession>
<dbReference type="KEGG" id="ccp:CHC_T00003331001"/>
<dbReference type="HAMAP" id="MF_00261">
    <property type="entry name" value="RNApol_arch_Rpo11"/>
    <property type="match status" value="1"/>
</dbReference>
<evidence type="ECO:0000259" key="6">
    <source>
        <dbReference type="Pfam" id="PF13656"/>
    </source>
</evidence>